<feature type="region of interest" description="Disordered" evidence="2">
    <location>
        <begin position="173"/>
        <end position="198"/>
    </location>
</feature>
<organism evidence="5 6">
    <name type="scientific">Dipteronia dyeriana</name>
    <dbReference type="NCBI Taxonomy" id="168575"/>
    <lineage>
        <taxon>Eukaryota</taxon>
        <taxon>Viridiplantae</taxon>
        <taxon>Streptophyta</taxon>
        <taxon>Embryophyta</taxon>
        <taxon>Tracheophyta</taxon>
        <taxon>Spermatophyta</taxon>
        <taxon>Magnoliopsida</taxon>
        <taxon>eudicotyledons</taxon>
        <taxon>Gunneridae</taxon>
        <taxon>Pentapetalae</taxon>
        <taxon>rosids</taxon>
        <taxon>malvids</taxon>
        <taxon>Sapindales</taxon>
        <taxon>Sapindaceae</taxon>
        <taxon>Hippocastanoideae</taxon>
        <taxon>Acereae</taxon>
        <taxon>Dipteronia</taxon>
    </lineage>
</organism>
<comment type="caution">
    <text evidence="5">The sequence shown here is derived from an EMBL/GenBank/DDBJ whole genome shotgun (WGS) entry which is preliminary data.</text>
</comment>
<protein>
    <submittedName>
        <fullName evidence="5">Uncharacterized protein</fullName>
    </submittedName>
</protein>
<reference evidence="5" key="1">
    <citation type="journal article" date="2023" name="Plant J.">
        <title>Genome sequences and population genomics provide insights into the demographic history, inbreeding, and mutation load of two 'living fossil' tree species of Dipteronia.</title>
        <authorList>
            <person name="Feng Y."/>
            <person name="Comes H.P."/>
            <person name="Chen J."/>
            <person name="Zhu S."/>
            <person name="Lu R."/>
            <person name="Zhang X."/>
            <person name="Li P."/>
            <person name="Qiu J."/>
            <person name="Olsen K.M."/>
            <person name="Qiu Y."/>
        </authorList>
    </citation>
    <scope>NUCLEOTIDE SEQUENCE</scope>
    <source>
        <strain evidence="5">KIB01</strain>
    </source>
</reference>
<dbReference type="PANTHER" id="PTHR31875:SF25">
    <property type="entry name" value="PROTEIN DEHYDRATION-INDUCED 19 HOMOLOG 2"/>
    <property type="match status" value="1"/>
</dbReference>
<evidence type="ECO:0000259" key="4">
    <source>
        <dbReference type="Pfam" id="PF14571"/>
    </source>
</evidence>
<evidence type="ECO:0000259" key="3">
    <source>
        <dbReference type="Pfam" id="PF05605"/>
    </source>
</evidence>
<dbReference type="InterPro" id="IPR027935">
    <property type="entry name" value="Di19_C"/>
</dbReference>
<feature type="domain" description="Di19 C-terminal" evidence="4">
    <location>
        <begin position="119"/>
        <end position="216"/>
    </location>
</feature>
<dbReference type="AlphaFoldDB" id="A0AAD9U8L6"/>
<feature type="domain" description="Di19 zinc-binding" evidence="3">
    <location>
        <begin position="44"/>
        <end position="96"/>
    </location>
</feature>
<sequence length="222" mass="24879">MDYDTYFGLSTSSRNYQSTLKSQFADICIDFEDIEDDDEELRGDFFCPLCSEDFDLVGLCCHIEEDHPIEAKSGICPFCAVKVGIDLFGHIAAQHGNISNSRHRLKLHKGDPHSTILSLRKELHNGHFQSLLSRSSSSVSSSKMAPDPLLSFIYNMVPDVSESVQPDLTIREKAEEKSSYEKASETNVHLSSLPDKDHPEKAKRCEFVQGLIMSTIFDDDGL</sequence>
<evidence type="ECO:0000313" key="5">
    <source>
        <dbReference type="EMBL" id="KAK2649568.1"/>
    </source>
</evidence>
<dbReference type="EMBL" id="JANJYI010000005">
    <property type="protein sequence ID" value="KAK2649568.1"/>
    <property type="molecule type" value="Genomic_DNA"/>
</dbReference>
<dbReference type="Pfam" id="PF05605">
    <property type="entry name" value="zf-Di19"/>
    <property type="match status" value="1"/>
</dbReference>
<gene>
    <name evidence="5" type="ORF">Ddye_017057</name>
</gene>
<dbReference type="PANTHER" id="PTHR31875">
    <property type="entry name" value="PROTEIN DEHYDRATION-INDUCED 19"/>
    <property type="match status" value="1"/>
</dbReference>
<keyword evidence="6" id="KW-1185">Reference proteome</keyword>
<dbReference type="Pfam" id="PF14571">
    <property type="entry name" value="Di19_C"/>
    <property type="match status" value="1"/>
</dbReference>
<dbReference type="Proteomes" id="UP001280121">
    <property type="component" value="Unassembled WGS sequence"/>
</dbReference>
<dbReference type="InterPro" id="IPR008598">
    <property type="entry name" value="Di19_Zn-bd"/>
</dbReference>
<proteinExistence type="inferred from homology"/>
<comment type="similarity">
    <text evidence="1">Belongs to the Di19 family.</text>
</comment>
<evidence type="ECO:0000256" key="1">
    <source>
        <dbReference type="ARBA" id="ARBA00007109"/>
    </source>
</evidence>
<evidence type="ECO:0000256" key="2">
    <source>
        <dbReference type="SAM" id="MobiDB-lite"/>
    </source>
</evidence>
<accession>A0AAD9U8L6</accession>
<dbReference type="InterPro" id="IPR033347">
    <property type="entry name" value="Di19"/>
</dbReference>
<name>A0AAD9U8L6_9ROSI</name>
<evidence type="ECO:0000313" key="6">
    <source>
        <dbReference type="Proteomes" id="UP001280121"/>
    </source>
</evidence>
<feature type="compositionally biased region" description="Basic and acidic residues" evidence="2">
    <location>
        <begin position="173"/>
        <end position="184"/>
    </location>
</feature>